<keyword evidence="1" id="KW-0805">Transcription regulation</keyword>
<keyword evidence="6" id="KW-1185">Reference proteome</keyword>
<name>R4KKR4_9FIRM</name>
<dbReference type="OrthoDB" id="327696at2"/>
<keyword evidence="2" id="KW-0238">DNA-binding</keyword>
<dbReference type="PROSITE" id="PS50995">
    <property type="entry name" value="HTH_MARR_2"/>
    <property type="match status" value="1"/>
</dbReference>
<dbReference type="SUPFAM" id="SSF46785">
    <property type="entry name" value="Winged helix' DNA-binding domain"/>
    <property type="match status" value="1"/>
</dbReference>
<evidence type="ECO:0000259" key="4">
    <source>
        <dbReference type="PROSITE" id="PS50995"/>
    </source>
</evidence>
<dbReference type="AlphaFoldDB" id="R4KKR4"/>
<proteinExistence type="predicted"/>
<dbReference type="GO" id="GO:0003677">
    <property type="term" value="F:DNA binding"/>
    <property type="evidence" value="ECO:0007669"/>
    <property type="project" value="UniProtKB-KW"/>
</dbReference>
<dbReference type="RefSeq" id="WP_006522358.1">
    <property type="nucleotide sequence ID" value="NC_021184.1"/>
</dbReference>
<dbReference type="EMBL" id="CP003273">
    <property type="protein sequence ID" value="AGL03798.1"/>
    <property type="molecule type" value="Genomic_DNA"/>
</dbReference>
<dbReference type="PANTHER" id="PTHR42756:SF1">
    <property type="entry name" value="TRANSCRIPTIONAL REPRESSOR OF EMRAB OPERON"/>
    <property type="match status" value="1"/>
</dbReference>
<dbReference type="PANTHER" id="PTHR42756">
    <property type="entry name" value="TRANSCRIPTIONAL REGULATOR, MARR"/>
    <property type="match status" value="1"/>
</dbReference>
<dbReference type="InterPro" id="IPR036388">
    <property type="entry name" value="WH-like_DNA-bd_sf"/>
</dbReference>
<feature type="domain" description="HTH marR-type" evidence="4">
    <location>
        <begin position="1"/>
        <end position="148"/>
    </location>
</feature>
<dbReference type="Gene3D" id="1.10.10.10">
    <property type="entry name" value="Winged helix-like DNA-binding domain superfamily/Winged helix DNA-binding domain"/>
    <property type="match status" value="1"/>
</dbReference>
<dbReference type="Proteomes" id="UP000013520">
    <property type="component" value="Chromosome"/>
</dbReference>
<dbReference type="Pfam" id="PF01047">
    <property type="entry name" value="MarR"/>
    <property type="match status" value="1"/>
</dbReference>
<dbReference type="STRING" id="767817.Desgi_4571"/>
<dbReference type="InterPro" id="IPR000835">
    <property type="entry name" value="HTH_MarR-typ"/>
</dbReference>
<dbReference type="eggNOG" id="COG1846">
    <property type="taxonomic scope" value="Bacteria"/>
</dbReference>
<dbReference type="InterPro" id="IPR036390">
    <property type="entry name" value="WH_DNA-bd_sf"/>
</dbReference>
<organism evidence="5 6">
    <name type="scientific">Desulfoscipio gibsoniae DSM 7213</name>
    <dbReference type="NCBI Taxonomy" id="767817"/>
    <lineage>
        <taxon>Bacteria</taxon>
        <taxon>Bacillati</taxon>
        <taxon>Bacillota</taxon>
        <taxon>Clostridia</taxon>
        <taxon>Eubacteriales</taxon>
        <taxon>Desulfallaceae</taxon>
        <taxon>Desulfoscipio</taxon>
    </lineage>
</organism>
<evidence type="ECO:0000256" key="2">
    <source>
        <dbReference type="ARBA" id="ARBA00023125"/>
    </source>
</evidence>
<dbReference type="KEGG" id="dgi:Desgi_4571"/>
<accession>R4KKR4</accession>
<dbReference type="SMART" id="SM00347">
    <property type="entry name" value="HTH_MARR"/>
    <property type="match status" value="1"/>
</dbReference>
<protein>
    <submittedName>
        <fullName evidence="5">Transcriptional regulator</fullName>
    </submittedName>
</protein>
<evidence type="ECO:0000313" key="5">
    <source>
        <dbReference type="EMBL" id="AGL03798.1"/>
    </source>
</evidence>
<sequence length="161" mass="18596">MTTMTLDVFTRYCDRLDEMAQLFLRRLHQEIIVNLGNKITDKITGHQFMMMKIIGDRGRATVSNVADDLNVSLSAVTAQVDRLCKTGMVARSRSEKDRRVVWLTLTNAGQEVVDVCEDVRLRVMQRYLGHLDERDLLHIISIYEKIIALMRQEEECAIKPK</sequence>
<gene>
    <name evidence="5" type="ORF">Desgi_4571</name>
</gene>
<keyword evidence="3" id="KW-0804">Transcription</keyword>
<evidence type="ECO:0000256" key="1">
    <source>
        <dbReference type="ARBA" id="ARBA00023015"/>
    </source>
</evidence>
<evidence type="ECO:0000256" key="3">
    <source>
        <dbReference type="ARBA" id="ARBA00023163"/>
    </source>
</evidence>
<dbReference type="HOGENOM" id="CLU_083287_27_4_9"/>
<evidence type="ECO:0000313" key="6">
    <source>
        <dbReference type="Proteomes" id="UP000013520"/>
    </source>
</evidence>
<dbReference type="GO" id="GO:0003700">
    <property type="term" value="F:DNA-binding transcription factor activity"/>
    <property type="evidence" value="ECO:0007669"/>
    <property type="project" value="InterPro"/>
</dbReference>
<reference evidence="5 6" key="1">
    <citation type="submission" date="2012-01" db="EMBL/GenBank/DDBJ databases">
        <title>Complete sequence of Desulfotomaculum gibsoniae DSM 7213.</title>
        <authorList>
            <consortium name="US DOE Joint Genome Institute"/>
            <person name="Lucas S."/>
            <person name="Han J."/>
            <person name="Lapidus A."/>
            <person name="Cheng J.-F."/>
            <person name="Goodwin L."/>
            <person name="Pitluck S."/>
            <person name="Peters L."/>
            <person name="Ovchinnikova G."/>
            <person name="Teshima H."/>
            <person name="Detter J.C."/>
            <person name="Han C."/>
            <person name="Tapia R."/>
            <person name="Land M."/>
            <person name="Hauser L."/>
            <person name="Kyrpides N."/>
            <person name="Ivanova N."/>
            <person name="Pagani I."/>
            <person name="Parshina S."/>
            <person name="Plugge C."/>
            <person name="Muyzer G."/>
            <person name="Kuever J."/>
            <person name="Ivanova A."/>
            <person name="Nazina T."/>
            <person name="Klenk H.-P."/>
            <person name="Brambilla E."/>
            <person name="Spring S."/>
            <person name="Stams A.F."/>
            <person name="Woyke T."/>
        </authorList>
    </citation>
    <scope>NUCLEOTIDE SEQUENCE [LARGE SCALE GENOMIC DNA]</scope>
    <source>
        <strain evidence="5 6">DSM 7213</strain>
    </source>
</reference>